<dbReference type="Proteomes" id="UP001501490">
    <property type="component" value="Unassembled WGS sequence"/>
</dbReference>
<name>A0ABP6ZXY6_9ACTN</name>
<accession>A0ABP6ZXY6</accession>
<evidence type="ECO:0008006" key="6">
    <source>
        <dbReference type="Google" id="ProtNLM"/>
    </source>
</evidence>
<keyword evidence="2" id="KW-0804">Transcription</keyword>
<keyword evidence="5" id="KW-1185">Reference proteome</keyword>
<evidence type="ECO:0000313" key="5">
    <source>
        <dbReference type="Proteomes" id="UP001501490"/>
    </source>
</evidence>
<gene>
    <name evidence="4" type="ORF">GCM10022236_25970</name>
</gene>
<keyword evidence="3" id="KW-0812">Transmembrane</keyword>
<protein>
    <recommendedName>
        <fullName evidence="6">Zinc-finger</fullName>
    </recommendedName>
</protein>
<dbReference type="InterPro" id="IPR041916">
    <property type="entry name" value="Anti_sigma_zinc_sf"/>
</dbReference>
<reference evidence="5" key="1">
    <citation type="journal article" date="2019" name="Int. J. Syst. Evol. Microbiol.">
        <title>The Global Catalogue of Microorganisms (GCM) 10K type strain sequencing project: providing services to taxonomists for standard genome sequencing and annotation.</title>
        <authorList>
            <consortium name="The Broad Institute Genomics Platform"/>
            <consortium name="The Broad Institute Genome Sequencing Center for Infectious Disease"/>
            <person name="Wu L."/>
            <person name="Ma J."/>
        </authorList>
    </citation>
    <scope>NUCLEOTIDE SEQUENCE [LARGE SCALE GENOMIC DNA]</scope>
    <source>
        <strain evidence="5">JCM 16929</strain>
    </source>
</reference>
<dbReference type="RefSeq" id="WP_344805120.1">
    <property type="nucleotide sequence ID" value="NZ_BAABAB010000017.1"/>
</dbReference>
<comment type="caution">
    <text evidence="4">The sequence shown here is derived from an EMBL/GenBank/DDBJ whole genome shotgun (WGS) entry which is preliminary data.</text>
</comment>
<evidence type="ECO:0000256" key="3">
    <source>
        <dbReference type="SAM" id="Phobius"/>
    </source>
</evidence>
<dbReference type="Gene3D" id="1.10.10.1320">
    <property type="entry name" value="Anti-sigma factor, zinc-finger domain"/>
    <property type="match status" value="1"/>
</dbReference>
<feature type="transmembrane region" description="Helical" evidence="3">
    <location>
        <begin position="115"/>
        <end position="136"/>
    </location>
</feature>
<evidence type="ECO:0000256" key="2">
    <source>
        <dbReference type="ARBA" id="ARBA00023163"/>
    </source>
</evidence>
<proteinExistence type="predicted"/>
<keyword evidence="1" id="KW-0805">Transcription regulation</keyword>
<dbReference type="EMBL" id="BAABAB010000017">
    <property type="protein sequence ID" value="GAA3622399.1"/>
    <property type="molecule type" value="Genomic_DNA"/>
</dbReference>
<evidence type="ECO:0000256" key="1">
    <source>
        <dbReference type="ARBA" id="ARBA00023015"/>
    </source>
</evidence>
<organism evidence="4 5">
    <name type="scientific">Microlunatus ginsengisoli</name>
    <dbReference type="NCBI Taxonomy" id="363863"/>
    <lineage>
        <taxon>Bacteria</taxon>
        <taxon>Bacillati</taxon>
        <taxon>Actinomycetota</taxon>
        <taxon>Actinomycetes</taxon>
        <taxon>Propionibacteriales</taxon>
        <taxon>Propionibacteriaceae</taxon>
        <taxon>Microlunatus</taxon>
    </lineage>
</organism>
<evidence type="ECO:0000313" key="4">
    <source>
        <dbReference type="EMBL" id="GAA3622399.1"/>
    </source>
</evidence>
<keyword evidence="3" id="KW-1133">Transmembrane helix</keyword>
<sequence>MSDHISVEELADAAEGLLAPARADQVRNHLAGCALCADTAGLLASVTTTLAAQPAPAMPPAVAARLDAVLAQEQSRREAAAGGSRDGADGAQVVAWTPRPHLEPPRPLRHQRGHAAGWVLLAATVATAVGFGGYVLSARAGLNEPPDGAAALSSGDLRQQAGSLEASGDIDAHRFSRAWSCARKVTDGRITGLASVTLDGSPALLAYVRTPAGQQVAVIEGCDDGSPRVTATSKLSR</sequence>
<keyword evidence="3" id="KW-0472">Membrane</keyword>